<dbReference type="EMBL" id="UINC01192927">
    <property type="protein sequence ID" value="SVE08300.1"/>
    <property type="molecule type" value="Genomic_DNA"/>
</dbReference>
<feature type="transmembrane region" description="Helical" evidence="1">
    <location>
        <begin position="6"/>
        <end position="23"/>
    </location>
</feature>
<sequence>MITTIAISVAITAIILLILFIGMM</sequence>
<accession>A0A383AL63</accession>
<keyword evidence="1" id="KW-0472">Membrane</keyword>
<protein>
    <submittedName>
        <fullName evidence="2">Uncharacterized protein</fullName>
    </submittedName>
</protein>
<proteinExistence type="predicted"/>
<dbReference type="AlphaFoldDB" id="A0A383AL63"/>
<keyword evidence="1" id="KW-0812">Transmembrane</keyword>
<evidence type="ECO:0000313" key="2">
    <source>
        <dbReference type="EMBL" id="SVE08300.1"/>
    </source>
</evidence>
<keyword evidence="1" id="KW-1133">Transmembrane helix</keyword>
<gene>
    <name evidence="2" type="ORF">METZ01_LOCUS461154</name>
</gene>
<reference evidence="2" key="1">
    <citation type="submission" date="2018-05" db="EMBL/GenBank/DDBJ databases">
        <authorList>
            <person name="Lanie J.A."/>
            <person name="Ng W.-L."/>
            <person name="Kazmierczak K.M."/>
            <person name="Andrzejewski T.M."/>
            <person name="Davidsen T.M."/>
            <person name="Wayne K.J."/>
            <person name="Tettelin H."/>
            <person name="Glass J.I."/>
            <person name="Rusch D."/>
            <person name="Podicherti R."/>
            <person name="Tsui H.-C.T."/>
            <person name="Winkler M.E."/>
        </authorList>
    </citation>
    <scope>NUCLEOTIDE SEQUENCE</scope>
</reference>
<name>A0A383AL63_9ZZZZ</name>
<evidence type="ECO:0000256" key="1">
    <source>
        <dbReference type="SAM" id="Phobius"/>
    </source>
</evidence>
<feature type="non-terminal residue" evidence="2">
    <location>
        <position position="24"/>
    </location>
</feature>
<organism evidence="2">
    <name type="scientific">marine metagenome</name>
    <dbReference type="NCBI Taxonomy" id="408172"/>
    <lineage>
        <taxon>unclassified sequences</taxon>
        <taxon>metagenomes</taxon>
        <taxon>ecological metagenomes</taxon>
    </lineage>
</organism>